<organism evidence="1 2">
    <name type="scientific">Mya arenaria</name>
    <name type="common">Soft-shell clam</name>
    <dbReference type="NCBI Taxonomy" id="6604"/>
    <lineage>
        <taxon>Eukaryota</taxon>
        <taxon>Metazoa</taxon>
        <taxon>Spiralia</taxon>
        <taxon>Lophotrochozoa</taxon>
        <taxon>Mollusca</taxon>
        <taxon>Bivalvia</taxon>
        <taxon>Autobranchia</taxon>
        <taxon>Heteroconchia</taxon>
        <taxon>Euheterodonta</taxon>
        <taxon>Imparidentia</taxon>
        <taxon>Neoheterodontei</taxon>
        <taxon>Myida</taxon>
        <taxon>Myoidea</taxon>
        <taxon>Myidae</taxon>
        <taxon>Mya</taxon>
    </lineage>
</organism>
<keyword evidence="2" id="KW-1185">Reference proteome</keyword>
<protein>
    <submittedName>
        <fullName evidence="1">HS12A-like protein</fullName>
    </submittedName>
</protein>
<dbReference type="SUPFAM" id="SSF53067">
    <property type="entry name" value="Actin-like ATPase domain"/>
    <property type="match status" value="1"/>
</dbReference>
<dbReference type="Gene3D" id="3.30.420.40">
    <property type="match status" value="1"/>
</dbReference>
<dbReference type="PANTHER" id="PTHR14187">
    <property type="entry name" value="ALPHA KINASE/ELONGATION FACTOR 2 KINASE"/>
    <property type="match status" value="1"/>
</dbReference>
<gene>
    <name evidence="1" type="ORF">MAR_004153</name>
</gene>
<dbReference type="EMBL" id="CP111020">
    <property type="protein sequence ID" value="WAR14048.1"/>
    <property type="molecule type" value="Genomic_DNA"/>
</dbReference>
<accession>A0ABY7EZX6</accession>
<name>A0ABY7EZX6_MYAAR</name>
<sequence>MALIVASIDFGTAQSGWCFSSKNDFKQNPTHVSAKQWNAAPTCILLNQNMKVIAFGYEAETKFAELAKDKKHADGYYYFKKFKMVLYNQKAGIPDERLSLALEPEAASLYCRHIPVEKSGEPVGKSGSAEMSSGTDEMSDEVKMSAVNDGAVVSSFKPGRVYMVVDAGGGTADITVHEVAKGGKLKEIHTVSGGPWGATKVDEAFCKLLDDLLGKGILSKLKMENMDDYITLLRDFEFKKREIDYDEGHITIRIPFSLIELVQRNGHAGILEAIQASPYAHDNDIKTADKDKIRVGKTLARRVLFESVKQMCTHVQGILDKPELKCCSAILLVGGFSESPVLQSDFRKSFSKYNILIPDNPGMTVMKGAVVFGHRSKDIQSRVVQYTYGLKVYKDFDPALHPFERKTKASNGKEKARGCFDKIIEIGQSASSERPVVSRSLQPTGDFKSFDVKLYASTDKNPQYVDQPNCFLMGEFSVNCQTSEGKVGSATVGLIFGDTELKVTAKRDDTGEETTKLYYYNFDC</sequence>
<evidence type="ECO:0000313" key="2">
    <source>
        <dbReference type="Proteomes" id="UP001164746"/>
    </source>
</evidence>
<dbReference type="Proteomes" id="UP001164746">
    <property type="component" value="Chromosome 9"/>
</dbReference>
<dbReference type="Gene3D" id="3.90.640.10">
    <property type="entry name" value="Actin, Chain A, domain 4"/>
    <property type="match status" value="1"/>
</dbReference>
<dbReference type="PANTHER" id="PTHR14187:SF5">
    <property type="entry name" value="HEAT SHOCK 70 KDA PROTEIN 12A"/>
    <property type="match status" value="1"/>
</dbReference>
<reference evidence="1" key="1">
    <citation type="submission" date="2022-11" db="EMBL/GenBank/DDBJ databases">
        <title>Centuries of genome instability and evolution in soft-shell clam transmissible cancer (bioRxiv).</title>
        <authorList>
            <person name="Hart S.F.M."/>
            <person name="Yonemitsu M.A."/>
            <person name="Giersch R.M."/>
            <person name="Beal B.F."/>
            <person name="Arriagada G."/>
            <person name="Davis B.W."/>
            <person name="Ostrander E.A."/>
            <person name="Goff S.P."/>
            <person name="Metzger M.J."/>
        </authorList>
    </citation>
    <scope>NUCLEOTIDE SEQUENCE</scope>
    <source>
        <strain evidence="1">MELC-2E11</strain>
        <tissue evidence="1">Siphon/mantle</tissue>
    </source>
</reference>
<proteinExistence type="predicted"/>
<dbReference type="InterPro" id="IPR043129">
    <property type="entry name" value="ATPase_NBD"/>
</dbReference>
<evidence type="ECO:0000313" key="1">
    <source>
        <dbReference type="EMBL" id="WAR14048.1"/>
    </source>
</evidence>